<dbReference type="EMBL" id="JARKIB010000336">
    <property type="protein sequence ID" value="KAJ7713750.1"/>
    <property type="molecule type" value="Genomic_DNA"/>
</dbReference>
<dbReference type="GO" id="GO:0003676">
    <property type="term" value="F:nucleic acid binding"/>
    <property type="evidence" value="ECO:0007669"/>
    <property type="project" value="InterPro"/>
</dbReference>
<protein>
    <recommendedName>
        <fullName evidence="4">3'-5' exonuclease domain-containing protein</fullName>
    </recommendedName>
</protein>
<dbReference type="SUPFAM" id="SSF53098">
    <property type="entry name" value="Ribonuclease H-like"/>
    <property type="match status" value="1"/>
</dbReference>
<dbReference type="InterPro" id="IPR012337">
    <property type="entry name" value="RNaseH-like_sf"/>
</dbReference>
<evidence type="ECO:0008006" key="4">
    <source>
        <dbReference type="Google" id="ProtNLM"/>
    </source>
</evidence>
<sequence length="337" mass="37186">MAPNPTASGPPRRLRTGSTNGRRNNPDVGGDPIQGRRTILACPQGLSGVSQAIRTEKLFQPEVETSGDHSIHSGVNASSPLAHGSVQSFCLIRPADPECDIRGRQQTEFDSVSVAINARLDPGRISNRSHGMSRGDIAILETTIMAMAELNVNAVSYVTSEALANNELRHIEEGVIGFDTEFVKRVSTGDEKTIEDLTTMSAPAKTAVKTALQYLESTRQDFTIDWEHTGLCLVQIAHKRKVWVLNMTRMRAFPTELQHILTSENIIKAGAGLPSDATVLWEDLRVDIKNMADVGLMTRLWHIDSHQDDGFSFMALQRRGRYLGSKWTKLTRKELTA</sequence>
<dbReference type="Proteomes" id="UP001215598">
    <property type="component" value="Unassembled WGS sequence"/>
</dbReference>
<feature type="region of interest" description="Disordered" evidence="1">
    <location>
        <begin position="1"/>
        <end position="35"/>
    </location>
</feature>
<evidence type="ECO:0000313" key="3">
    <source>
        <dbReference type="Proteomes" id="UP001215598"/>
    </source>
</evidence>
<evidence type="ECO:0000313" key="2">
    <source>
        <dbReference type="EMBL" id="KAJ7713750.1"/>
    </source>
</evidence>
<comment type="caution">
    <text evidence="2">The sequence shown here is derived from an EMBL/GenBank/DDBJ whole genome shotgun (WGS) entry which is preliminary data.</text>
</comment>
<evidence type="ECO:0000256" key="1">
    <source>
        <dbReference type="SAM" id="MobiDB-lite"/>
    </source>
</evidence>
<dbReference type="AlphaFoldDB" id="A0AAD7MEQ5"/>
<organism evidence="2 3">
    <name type="scientific">Mycena metata</name>
    <dbReference type="NCBI Taxonomy" id="1033252"/>
    <lineage>
        <taxon>Eukaryota</taxon>
        <taxon>Fungi</taxon>
        <taxon>Dikarya</taxon>
        <taxon>Basidiomycota</taxon>
        <taxon>Agaricomycotina</taxon>
        <taxon>Agaricomycetes</taxon>
        <taxon>Agaricomycetidae</taxon>
        <taxon>Agaricales</taxon>
        <taxon>Marasmiineae</taxon>
        <taxon>Mycenaceae</taxon>
        <taxon>Mycena</taxon>
    </lineage>
</organism>
<gene>
    <name evidence="2" type="ORF">B0H16DRAFT_1809468</name>
</gene>
<reference evidence="2" key="1">
    <citation type="submission" date="2023-03" db="EMBL/GenBank/DDBJ databases">
        <title>Massive genome expansion in bonnet fungi (Mycena s.s.) driven by repeated elements and novel gene families across ecological guilds.</title>
        <authorList>
            <consortium name="Lawrence Berkeley National Laboratory"/>
            <person name="Harder C.B."/>
            <person name="Miyauchi S."/>
            <person name="Viragh M."/>
            <person name="Kuo A."/>
            <person name="Thoen E."/>
            <person name="Andreopoulos B."/>
            <person name="Lu D."/>
            <person name="Skrede I."/>
            <person name="Drula E."/>
            <person name="Henrissat B."/>
            <person name="Morin E."/>
            <person name="Kohler A."/>
            <person name="Barry K."/>
            <person name="LaButti K."/>
            <person name="Morin E."/>
            <person name="Salamov A."/>
            <person name="Lipzen A."/>
            <person name="Mereny Z."/>
            <person name="Hegedus B."/>
            <person name="Baldrian P."/>
            <person name="Stursova M."/>
            <person name="Weitz H."/>
            <person name="Taylor A."/>
            <person name="Grigoriev I.V."/>
            <person name="Nagy L.G."/>
            <person name="Martin F."/>
            <person name="Kauserud H."/>
        </authorList>
    </citation>
    <scope>NUCLEOTIDE SEQUENCE</scope>
    <source>
        <strain evidence="2">CBHHK182m</strain>
    </source>
</reference>
<name>A0AAD7MEQ5_9AGAR</name>
<dbReference type="InterPro" id="IPR036397">
    <property type="entry name" value="RNaseH_sf"/>
</dbReference>
<accession>A0AAD7MEQ5</accession>
<keyword evidence="3" id="KW-1185">Reference proteome</keyword>
<proteinExistence type="predicted"/>
<dbReference type="Gene3D" id="3.30.420.10">
    <property type="entry name" value="Ribonuclease H-like superfamily/Ribonuclease H"/>
    <property type="match status" value="1"/>
</dbReference>